<comment type="similarity">
    <text evidence="1">Belongs to the enoyl-CoA hydratase/isomerase family.</text>
</comment>
<dbReference type="PANTHER" id="PTHR43802:SF1">
    <property type="entry name" value="IP11341P-RELATED"/>
    <property type="match status" value="1"/>
</dbReference>
<evidence type="ECO:0000313" key="2">
    <source>
        <dbReference type="EMBL" id="QNK39628.1"/>
    </source>
</evidence>
<dbReference type="PANTHER" id="PTHR43802">
    <property type="entry name" value="ENOYL-COA HYDRATASE"/>
    <property type="match status" value="1"/>
</dbReference>
<dbReference type="RefSeq" id="WP_187034555.1">
    <property type="nucleotide sequence ID" value="NZ_CP060286.1"/>
</dbReference>
<dbReference type="Proteomes" id="UP000515909">
    <property type="component" value="Chromosome"/>
</dbReference>
<sequence>MKKYESMLVEKKDGIGFVYFNNPEKNNRVGRKEGREMIAALQEVDNDPEVRIVILAGKGNYFCSGGKIDGFPDGKIVDQRNYADAIVDTTRAIHAMHKPIIAAIETDAFAAGFMYMDACDLAIVGKDSKFGLPEIKRGYFPMIALVALRDSICKKRLLEMAYTGKTVDAETMLKWNLVNKVVANEDVLSVAEKTARKLAGYNPMSLQYGRDCYYSTQTMNVNDAMQYAGVAITTMVNTHDAKETAYAEVEGRSAEYLGY</sequence>
<protein>
    <submittedName>
        <fullName evidence="2">Enoyl-CoA hydratase/isomerase family protein</fullName>
    </submittedName>
</protein>
<dbReference type="CDD" id="cd06558">
    <property type="entry name" value="crotonase-like"/>
    <property type="match status" value="1"/>
</dbReference>
<dbReference type="Gene3D" id="3.90.226.10">
    <property type="entry name" value="2-enoyl-CoA Hydratase, Chain A, domain 1"/>
    <property type="match status" value="1"/>
</dbReference>
<dbReference type="SUPFAM" id="SSF52096">
    <property type="entry name" value="ClpP/crotonase"/>
    <property type="match status" value="1"/>
</dbReference>
<proteinExistence type="inferred from homology"/>
<evidence type="ECO:0000256" key="1">
    <source>
        <dbReference type="ARBA" id="ARBA00005254"/>
    </source>
</evidence>
<dbReference type="EMBL" id="CP060286">
    <property type="protein sequence ID" value="QNK39628.1"/>
    <property type="molecule type" value="Genomic_DNA"/>
</dbReference>
<accession>A0A7G8T7N7</accession>
<reference evidence="2 3" key="1">
    <citation type="submission" date="2020-08" db="EMBL/GenBank/DDBJ databases">
        <title>The isolate Caproiciproducens sp. 7D4C2 produces n-caproate at mildly acidic conditions from hexoses: genome and rBOX comparison with related strains and chain-elongating bacteria.</title>
        <authorList>
            <person name="Esquivel-Elizondo S."/>
            <person name="Bagci C."/>
            <person name="Temovska M."/>
            <person name="Jeon B.S."/>
            <person name="Bessarab I."/>
            <person name="Williams R.B.H."/>
            <person name="Huson D.H."/>
            <person name="Angenent L.T."/>
        </authorList>
    </citation>
    <scope>NUCLEOTIDE SEQUENCE [LARGE SCALE GENOMIC DNA]</scope>
    <source>
        <strain evidence="2 3">7D4C2</strain>
    </source>
</reference>
<dbReference type="KEGG" id="cfem:HCR03_12900"/>
<dbReference type="InterPro" id="IPR029045">
    <property type="entry name" value="ClpP/crotonase-like_dom_sf"/>
</dbReference>
<keyword evidence="2" id="KW-0413">Isomerase</keyword>
<name>A0A7G8T7N7_9FIRM</name>
<dbReference type="AlphaFoldDB" id="A0A7G8T7N7"/>
<gene>
    <name evidence="2" type="ORF">HCR03_12900</name>
</gene>
<organism evidence="2 3">
    <name type="scientific">Caproicibacter fermentans</name>
    <dbReference type="NCBI Taxonomy" id="2576756"/>
    <lineage>
        <taxon>Bacteria</taxon>
        <taxon>Bacillati</taxon>
        <taxon>Bacillota</taxon>
        <taxon>Clostridia</taxon>
        <taxon>Eubacteriales</taxon>
        <taxon>Acutalibacteraceae</taxon>
        <taxon>Caproicibacter</taxon>
    </lineage>
</organism>
<evidence type="ECO:0000313" key="3">
    <source>
        <dbReference type="Proteomes" id="UP000515909"/>
    </source>
</evidence>
<dbReference type="GO" id="GO:0016853">
    <property type="term" value="F:isomerase activity"/>
    <property type="evidence" value="ECO:0007669"/>
    <property type="project" value="UniProtKB-KW"/>
</dbReference>
<dbReference type="Pfam" id="PF00378">
    <property type="entry name" value="ECH_1"/>
    <property type="match status" value="1"/>
</dbReference>
<dbReference type="InterPro" id="IPR001753">
    <property type="entry name" value="Enoyl-CoA_hydra/iso"/>
</dbReference>